<protein>
    <recommendedName>
        <fullName evidence="5">PBP domain-containing protein</fullName>
    </recommendedName>
</protein>
<comment type="caution">
    <text evidence="3">The sequence shown here is derived from an EMBL/GenBank/DDBJ whole genome shotgun (WGS) entry which is preliminary data.</text>
</comment>
<dbReference type="Gene3D" id="3.40.190.10">
    <property type="entry name" value="Periplasmic binding protein-like II"/>
    <property type="match status" value="2"/>
</dbReference>
<evidence type="ECO:0000313" key="3">
    <source>
        <dbReference type="EMBL" id="RJS45307.1"/>
    </source>
</evidence>
<name>A0A3A5HBF7_9ACTN</name>
<dbReference type="EMBL" id="QYRP01000002">
    <property type="protein sequence ID" value="RJS45307.1"/>
    <property type="molecule type" value="Genomic_DNA"/>
</dbReference>
<keyword evidence="2" id="KW-0732">Signal</keyword>
<accession>A0A3A5HBF7</accession>
<keyword evidence="1" id="KW-0472">Membrane</keyword>
<dbReference type="AlphaFoldDB" id="A0A3A5HBF7"/>
<evidence type="ECO:0000256" key="1">
    <source>
        <dbReference type="SAM" id="Phobius"/>
    </source>
</evidence>
<gene>
    <name evidence="3" type="ORF">D4739_03130</name>
</gene>
<sequence>MARRMPQLVAALAVLCASAVVGLGPMTSAGAAPEDESFTATKIVKRTTWRASSGSFVANEWTDPATGKPYEVTVKADQTRNLRGRQRIGISWSGAAPSAARAGNPYGENGLDQELPVVVLQCRGIDDPSAPQAQRLSPETCWTSTHYQRSQVKVAPDRAIWTKDPTPGADLGLQTGMSPYPTGAKGDCESAVNGDAASGFTYATHLTPFRAANGTVYSACDGAHMPPEAGAGAAYPPAEVAAYTGLDGTGQVKFEVRSDVENESLGCNHETACSVVVIPIMGTSCKIPAVTPDLADAGCKRGRSRPEGSTNFDKLGVEFAVSPSLWWTPSNWNNRISVPITFGLPPDTCDILDSRPPTGFYGSELLAQTSLQWSPAYCLRKDRFKFQHNQMSDAAGFTLMRNGGAPAAVVSSEHDAAGVPVGYAPTAVTGFGIGYVIDKPLRDDNGDPLEGGEFDDLRINARLIAKLLTQSYPGSSLGTGHPGMSENPWSLNLDPEFIALNPGLTRTTSEAAATLLSLSEASDVIDQLTDYIAHDKDAMDFIGGKADPWGMKVNPSYRDVEVPTPEWRLLDTYVPESEDPCRKANPGVYLSLVAAPVTRIASISQALVDAWPNVQTRCDQDITTSPATYKQGRVARQNYGSRFMLGVVSLGDAARYGIRTARLETKPDTYVGATVQGLSSAVALMKQDAKLGPFALDQAAVKRSATAYPGTMVVYTAARTCKLPAAEARKVEQFIRISTTEGQRAGSGNGELAAGFLPMSARGATAPLLDAANATAQAVASQKCAAATPTAPEAAPGTVPAGNAPQEAPVAAAPAAAAGDPAAAAGAPITNAPIVKTASAHSPVGVLLLPGLLLLGLVGALFGAVAQIVLAVRR</sequence>
<feature type="chain" id="PRO_5017187951" description="PBP domain-containing protein" evidence="2">
    <location>
        <begin position="32"/>
        <end position="874"/>
    </location>
</feature>
<evidence type="ECO:0000313" key="4">
    <source>
        <dbReference type="Proteomes" id="UP000276542"/>
    </source>
</evidence>
<organism evidence="3 4">
    <name type="scientific">Nocardioides cavernaquae</name>
    <dbReference type="NCBI Taxonomy" id="2321396"/>
    <lineage>
        <taxon>Bacteria</taxon>
        <taxon>Bacillati</taxon>
        <taxon>Actinomycetota</taxon>
        <taxon>Actinomycetes</taxon>
        <taxon>Propionibacteriales</taxon>
        <taxon>Nocardioidaceae</taxon>
        <taxon>Nocardioides</taxon>
    </lineage>
</organism>
<evidence type="ECO:0000256" key="2">
    <source>
        <dbReference type="SAM" id="SignalP"/>
    </source>
</evidence>
<feature type="transmembrane region" description="Helical" evidence="1">
    <location>
        <begin position="847"/>
        <end position="872"/>
    </location>
</feature>
<keyword evidence="1" id="KW-0812">Transmembrane</keyword>
<proteinExistence type="predicted"/>
<evidence type="ECO:0008006" key="5">
    <source>
        <dbReference type="Google" id="ProtNLM"/>
    </source>
</evidence>
<feature type="signal peptide" evidence="2">
    <location>
        <begin position="1"/>
        <end position="31"/>
    </location>
</feature>
<reference evidence="4" key="1">
    <citation type="submission" date="2018-09" db="EMBL/GenBank/DDBJ databases">
        <authorList>
            <person name="Zhu H."/>
        </authorList>
    </citation>
    <scope>NUCLEOTIDE SEQUENCE [LARGE SCALE GENOMIC DNA]</scope>
    <source>
        <strain evidence="4">K1W22B-1</strain>
    </source>
</reference>
<keyword evidence="1" id="KW-1133">Transmembrane helix</keyword>
<keyword evidence="4" id="KW-1185">Reference proteome</keyword>
<dbReference type="Proteomes" id="UP000276542">
    <property type="component" value="Unassembled WGS sequence"/>
</dbReference>